<dbReference type="Pfam" id="PF13432">
    <property type="entry name" value="TPR_16"/>
    <property type="match status" value="1"/>
</dbReference>
<dbReference type="AlphaFoldDB" id="A0AAW9RJI1"/>
<evidence type="ECO:0000256" key="4">
    <source>
        <dbReference type="SAM" id="MobiDB-lite"/>
    </source>
</evidence>
<sequence>MKRIRGLVLTAAFALLAANGAAIWPAAAAEPSGAPQDGPAAADPDPSRQDAESEAAEPVEVLLDRLSQAGSEREAKALEREIVLAWNRSGSDTVDLLLSRAGAAIKQEDYGLALQYLDAIVETRPDFPEAWNMRATVYYLLDEYELSIADIQHVLTLQPRHFGALSGLGMIFRDLDQPAQALDAFRQALAVHPYFGNVRESAEKLEPEVEGREI</sequence>
<dbReference type="InterPro" id="IPR011990">
    <property type="entry name" value="TPR-like_helical_dom_sf"/>
</dbReference>
<feature type="chain" id="PRO_5043409911" evidence="5">
    <location>
        <begin position="29"/>
        <end position="214"/>
    </location>
</feature>
<dbReference type="SUPFAM" id="SSF48452">
    <property type="entry name" value="TPR-like"/>
    <property type="match status" value="1"/>
</dbReference>
<name>A0AAW9RJI1_9HYPH</name>
<dbReference type="InterPro" id="IPR050498">
    <property type="entry name" value="Ycf3"/>
</dbReference>
<accession>A0AAW9RJI1</accession>
<protein>
    <submittedName>
        <fullName evidence="6">Tetratricopeptide repeat protein</fullName>
    </submittedName>
</protein>
<dbReference type="PANTHER" id="PTHR44858:SF1">
    <property type="entry name" value="UDP-N-ACETYLGLUCOSAMINE--PEPTIDE N-ACETYLGLUCOSAMINYLTRANSFERASE SPINDLY-RELATED"/>
    <property type="match status" value="1"/>
</dbReference>
<keyword evidence="1" id="KW-0677">Repeat</keyword>
<organism evidence="6 7">
    <name type="scientific">Microbaculum marinum</name>
    <dbReference type="NCBI Taxonomy" id="1764581"/>
    <lineage>
        <taxon>Bacteria</taxon>
        <taxon>Pseudomonadati</taxon>
        <taxon>Pseudomonadota</taxon>
        <taxon>Alphaproteobacteria</taxon>
        <taxon>Hyphomicrobiales</taxon>
        <taxon>Tepidamorphaceae</taxon>
        <taxon>Microbaculum</taxon>
    </lineage>
</organism>
<dbReference type="InterPro" id="IPR019734">
    <property type="entry name" value="TPR_rpt"/>
</dbReference>
<gene>
    <name evidence="6" type="ORF">V3328_20215</name>
</gene>
<reference evidence="6 7" key="1">
    <citation type="submission" date="2024-02" db="EMBL/GenBank/DDBJ databases">
        <title>Genome analysis and characterization of Microbaculum marinisediminis sp. nov., isolated from marine sediment.</title>
        <authorList>
            <person name="Du Z.-J."/>
            <person name="Ye Y.-Q."/>
            <person name="Zhang Z.-R."/>
            <person name="Yuan S.-M."/>
            <person name="Zhang X.-Y."/>
        </authorList>
    </citation>
    <scope>NUCLEOTIDE SEQUENCE [LARGE SCALE GENOMIC DNA]</scope>
    <source>
        <strain evidence="6 7">SDUM1044001</strain>
    </source>
</reference>
<keyword evidence="2 3" id="KW-0802">TPR repeat</keyword>
<comment type="caution">
    <text evidence="6">The sequence shown here is derived from an EMBL/GenBank/DDBJ whole genome shotgun (WGS) entry which is preliminary data.</text>
</comment>
<feature type="signal peptide" evidence="5">
    <location>
        <begin position="1"/>
        <end position="28"/>
    </location>
</feature>
<feature type="repeat" description="TPR" evidence="3">
    <location>
        <begin position="128"/>
        <end position="161"/>
    </location>
</feature>
<proteinExistence type="predicted"/>
<feature type="compositionally biased region" description="Low complexity" evidence="4">
    <location>
        <begin position="29"/>
        <end position="44"/>
    </location>
</feature>
<dbReference type="PROSITE" id="PS50005">
    <property type="entry name" value="TPR"/>
    <property type="match status" value="2"/>
</dbReference>
<dbReference type="PANTHER" id="PTHR44858">
    <property type="entry name" value="TETRATRICOPEPTIDE REPEAT PROTEIN 6"/>
    <property type="match status" value="1"/>
</dbReference>
<evidence type="ECO:0000313" key="6">
    <source>
        <dbReference type="EMBL" id="MEJ8573824.1"/>
    </source>
</evidence>
<dbReference type="EMBL" id="JAZHOF010000009">
    <property type="protein sequence ID" value="MEJ8573824.1"/>
    <property type="molecule type" value="Genomic_DNA"/>
</dbReference>
<dbReference type="SMART" id="SM00028">
    <property type="entry name" value="TPR"/>
    <property type="match status" value="3"/>
</dbReference>
<evidence type="ECO:0000313" key="7">
    <source>
        <dbReference type="Proteomes" id="UP001378188"/>
    </source>
</evidence>
<keyword evidence="7" id="KW-1185">Reference proteome</keyword>
<feature type="repeat" description="TPR" evidence="3">
    <location>
        <begin position="162"/>
        <end position="195"/>
    </location>
</feature>
<evidence type="ECO:0000256" key="2">
    <source>
        <dbReference type="ARBA" id="ARBA00022803"/>
    </source>
</evidence>
<dbReference type="Gene3D" id="1.25.40.10">
    <property type="entry name" value="Tetratricopeptide repeat domain"/>
    <property type="match status" value="1"/>
</dbReference>
<keyword evidence="5" id="KW-0732">Signal</keyword>
<feature type="region of interest" description="Disordered" evidence="4">
    <location>
        <begin position="29"/>
        <end position="56"/>
    </location>
</feature>
<evidence type="ECO:0000256" key="5">
    <source>
        <dbReference type="SAM" id="SignalP"/>
    </source>
</evidence>
<dbReference type="RefSeq" id="WP_340331529.1">
    <property type="nucleotide sequence ID" value="NZ_JAZHOF010000009.1"/>
</dbReference>
<evidence type="ECO:0000256" key="1">
    <source>
        <dbReference type="ARBA" id="ARBA00022737"/>
    </source>
</evidence>
<dbReference type="Proteomes" id="UP001378188">
    <property type="component" value="Unassembled WGS sequence"/>
</dbReference>
<evidence type="ECO:0000256" key="3">
    <source>
        <dbReference type="PROSITE-ProRule" id="PRU00339"/>
    </source>
</evidence>